<dbReference type="AlphaFoldDB" id="A0AAV7UBZ4"/>
<keyword evidence="3" id="KW-1185">Reference proteome</keyword>
<sequence>MEDHGSPALFSAEENQEEADIWTRFMAMGQAKGLEWAKMMVAAQGVQQPLETPAPTNTDEVQPSDSGLCLLSEESVTTPAKRKRPARAAAGNKLKRAKKDMADSNLPEGLSTSQKDSGTRRARKDNEEEEAAGAGGVLLSAGGLAPGASPPIAQEQISQPARSVDCSPTLGASGQGLQVGLGKMMEAMHSFMASAKALAGLGVDEQGASGKRAGAGQVWGRDTKSPPTVQGEASVLGAEVAARVAPDTPAGGSDKATVVRPDPPLLSGRLSLAWRVPLEARERIWKREFIDIFSLLTFAKEGADIMVPSKEVEKHKWKRKVKPEESIDNWLEAFTMLSTVIMEKFPEQGPALCKYNRVIYEEYTRNGGTGWLKYD</sequence>
<dbReference type="PANTHER" id="PTHR35558:SF1">
    <property type="entry name" value="ENDONUCLEASE_EXONUCLEASE_PHOSPHATASE DOMAIN-CONTAINING PROTEIN"/>
    <property type="match status" value="1"/>
</dbReference>
<comment type="caution">
    <text evidence="2">The sequence shown here is derived from an EMBL/GenBank/DDBJ whole genome shotgun (WGS) entry which is preliminary data.</text>
</comment>
<dbReference type="EMBL" id="JANPWB010000005">
    <property type="protein sequence ID" value="KAJ1185514.1"/>
    <property type="molecule type" value="Genomic_DNA"/>
</dbReference>
<organism evidence="2 3">
    <name type="scientific">Pleurodeles waltl</name>
    <name type="common">Iberian ribbed newt</name>
    <dbReference type="NCBI Taxonomy" id="8319"/>
    <lineage>
        <taxon>Eukaryota</taxon>
        <taxon>Metazoa</taxon>
        <taxon>Chordata</taxon>
        <taxon>Craniata</taxon>
        <taxon>Vertebrata</taxon>
        <taxon>Euteleostomi</taxon>
        <taxon>Amphibia</taxon>
        <taxon>Batrachia</taxon>
        <taxon>Caudata</taxon>
        <taxon>Salamandroidea</taxon>
        <taxon>Salamandridae</taxon>
        <taxon>Pleurodelinae</taxon>
        <taxon>Pleurodeles</taxon>
    </lineage>
</organism>
<feature type="compositionally biased region" description="Polar residues" evidence="1">
    <location>
        <begin position="47"/>
        <end position="65"/>
    </location>
</feature>
<evidence type="ECO:0000313" key="2">
    <source>
        <dbReference type="EMBL" id="KAJ1185514.1"/>
    </source>
</evidence>
<reference evidence="2" key="1">
    <citation type="journal article" date="2022" name="bioRxiv">
        <title>Sequencing and chromosome-scale assembly of the giantPleurodeles waltlgenome.</title>
        <authorList>
            <person name="Brown T."/>
            <person name="Elewa A."/>
            <person name="Iarovenko S."/>
            <person name="Subramanian E."/>
            <person name="Araus A.J."/>
            <person name="Petzold A."/>
            <person name="Susuki M."/>
            <person name="Suzuki K.-i.T."/>
            <person name="Hayashi T."/>
            <person name="Toyoda A."/>
            <person name="Oliveira C."/>
            <person name="Osipova E."/>
            <person name="Leigh N.D."/>
            <person name="Simon A."/>
            <person name="Yun M.H."/>
        </authorList>
    </citation>
    <scope>NUCLEOTIDE SEQUENCE</scope>
    <source>
        <strain evidence="2">20211129_DDA</strain>
        <tissue evidence="2">Liver</tissue>
    </source>
</reference>
<evidence type="ECO:0000313" key="3">
    <source>
        <dbReference type="Proteomes" id="UP001066276"/>
    </source>
</evidence>
<feature type="region of interest" description="Disordered" evidence="1">
    <location>
        <begin position="47"/>
        <end position="169"/>
    </location>
</feature>
<proteinExistence type="predicted"/>
<name>A0AAV7UBZ4_PLEWA</name>
<gene>
    <name evidence="2" type="ORF">NDU88_002306</name>
</gene>
<accession>A0AAV7UBZ4</accession>
<feature type="region of interest" description="Disordered" evidence="1">
    <location>
        <begin position="207"/>
        <end position="233"/>
    </location>
</feature>
<dbReference type="Proteomes" id="UP001066276">
    <property type="component" value="Chromosome 3_1"/>
</dbReference>
<protein>
    <submittedName>
        <fullName evidence="2">Uncharacterized protein</fullName>
    </submittedName>
</protein>
<evidence type="ECO:0000256" key="1">
    <source>
        <dbReference type="SAM" id="MobiDB-lite"/>
    </source>
</evidence>
<feature type="compositionally biased region" description="Low complexity" evidence="1">
    <location>
        <begin position="137"/>
        <end position="151"/>
    </location>
</feature>
<dbReference type="PANTHER" id="PTHR35558">
    <property type="entry name" value="SGNH_HYDRO DOMAIN-CONTAINING PROTEIN"/>
    <property type="match status" value="1"/>
</dbReference>